<dbReference type="PANTHER" id="PTHR47572">
    <property type="entry name" value="LIPOPROTEIN-RELATED"/>
    <property type="match status" value="1"/>
</dbReference>
<feature type="non-terminal residue" evidence="4">
    <location>
        <position position="325"/>
    </location>
</feature>
<organism evidence="4">
    <name type="scientific">marine sediment metagenome</name>
    <dbReference type="NCBI Taxonomy" id="412755"/>
    <lineage>
        <taxon>unclassified sequences</taxon>
        <taxon>metagenomes</taxon>
        <taxon>ecological metagenomes</taxon>
    </lineage>
</organism>
<evidence type="ECO:0000256" key="1">
    <source>
        <dbReference type="ARBA" id="ARBA00022737"/>
    </source>
</evidence>
<dbReference type="PROSITE" id="PS51125">
    <property type="entry name" value="NHL"/>
    <property type="match status" value="1"/>
</dbReference>
<evidence type="ECO:0000259" key="3">
    <source>
        <dbReference type="Pfam" id="PF08450"/>
    </source>
</evidence>
<dbReference type="GO" id="GO:0016787">
    <property type="term" value="F:hydrolase activity"/>
    <property type="evidence" value="ECO:0007669"/>
    <property type="project" value="UniProtKB-KW"/>
</dbReference>
<dbReference type="AlphaFoldDB" id="A0A0F8YCY4"/>
<dbReference type="InterPro" id="IPR013658">
    <property type="entry name" value="SGL"/>
</dbReference>
<feature type="domain" description="SMP-30/Gluconolactonase/LRE-like region" evidence="3">
    <location>
        <begin position="237"/>
        <end position="296"/>
    </location>
</feature>
<sequence length="325" mass="35237">MRVHVALVAVLFALIVSLGTTVTTYGQDECKPRSAPQLLLTLPEICPTPDGMVLDSQGNIILSCPNYFDPTHPAVLMKIDPQNRVRLFCLMPTHPETGIACPMGMAFGPDGDLYIADNQGWAEPNGKGRILRLKMDDGRPVASSVVAHSMSHPNGIRVHKGQIYVTQSMLIKEGDEPLISGVYRFELDDHGIKINNTLDDENLLLTIKTLNPDCQYGADGLDFDSKGNLLIGNFGDATIHKVAFDAEGNVAKQERFAKDPCMKSIDGICVDRNDNIYVADFSNNAICVVSPEGKIHVLAKSPDCDGSQGGLDQPGEPLVRGNQLI</sequence>
<dbReference type="InterPro" id="IPR001258">
    <property type="entry name" value="NHL_repeat"/>
</dbReference>
<name>A0A0F8YCY4_9ZZZZ</name>
<keyword evidence="1" id="KW-0677">Repeat</keyword>
<gene>
    <name evidence="4" type="ORF">LCGC14_2912690</name>
</gene>
<dbReference type="InterPro" id="IPR051262">
    <property type="entry name" value="SMP-30/CGR1_Lactonase"/>
</dbReference>
<proteinExistence type="predicted"/>
<accession>A0A0F8YCY4</accession>
<comment type="caution">
    <text evidence="4">The sequence shown here is derived from an EMBL/GenBank/DDBJ whole genome shotgun (WGS) entry which is preliminary data.</text>
</comment>
<evidence type="ECO:0000256" key="2">
    <source>
        <dbReference type="ARBA" id="ARBA00022801"/>
    </source>
</evidence>
<dbReference type="EMBL" id="LAZR01057678">
    <property type="protein sequence ID" value="KKK71560.1"/>
    <property type="molecule type" value="Genomic_DNA"/>
</dbReference>
<evidence type="ECO:0000313" key="4">
    <source>
        <dbReference type="EMBL" id="KKK71560.1"/>
    </source>
</evidence>
<protein>
    <recommendedName>
        <fullName evidence="3">SMP-30/Gluconolactonase/LRE-like region domain-containing protein</fullName>
    </recommendedName>
</protein>
<dbReference type="InterPro" id="IPR011042">
    <property type="entry name" value="6-blade_b-propeller_TolB-like"/>
</dbReference>
<dbReference type="PANTHER" id="PTHR47572:SF4">
    <property type="entry name" value="LACTONASE DRP35"/>
    <property type="match status" value="1"/>
</dbReference>
<reference evidence="4" key="1">
    <citation type="journal article" date="2015" name="Nature">
        <title>Complex archaea that bridge the gap between prokaryotes and eukaryotes.</title>
        <authorList>
            <person name="Spang A."/>
            <person name="Saw J.H."/>
            <person name="Jorgensen S.L."/>
            <person name="Zaremba-Niedzwiedzka K."/>
            <person name="Martijn J."/>
            <person name="Lind A.E."/>
            <person name="van Eijk R."/>
            <person name="Schleper C."/>
            <person name="Guy L."/>
            <person name="Ettema T.J."/>
        </authorList>
    </citation>
    <scope>NUCLEOTIDE SEQUENCE</scope>
</reference>
<dbReference type="SUPFAM" id="SSF63829">
    <property type="entry name" value="Calcium-dependent phosphotriesterase"/>
    <property type="match status" value="1"/>
</dbReference>
<keyword evidence="2" id="KW-0378">Hydrolase</keyword>
<dbReference type="Pfam" id="PF08450">
    <property type="entry name" value="SGL"/>
    <property type="match status" value="1"/>
</dbReference>
<dbReference type="Gene3D" id="2.120.10.30">
    <property type="entry name" value="TolB, C-terminal domain"/>
    <property type="match status" value="2"/>
</dbReference>